<accession>A0A8X6MX42</accession>
<dbReference type="Proteomes" id="UP000887013">
    <property type="component" value="Unassembled WGS sequence"/>
</dbReference>
<name>A0A8X6MX42_NEPPI</name>
<gene>
    <name evidence="1" type="ORF">NPIL_622921</name>
</gene>
<dbReference type="EMBL" id="BMAW01003165">
    <property type="protein sequence ID" value="GFS82123.1"/>
    <property type="molecule type" value="Genomic_DNA"/>
</dbReference>
<protein>
    <submittedName>
        <fullName evidence="1">Uncharacterized protein</fullName>
    </submittedName>
</protein>
<evidence type="ECO:0000313" key="2">
    <source>
        <dbReference type="Proteomes" id="UP000887013"/>
    </source>
</evidence>
<reference evidence="1" key="1">
    <citation type="submission" date="2020-08" db="EMBL/GenBank/DDBJ databases">
        <title>Multicomponent nature underlies the extraordinary mechanical properties of spider dragline silk.</title>
        <authorList>
            <person name="Kono N."/>
            <person name="Nakamura H."/>
            <person name="Mori M."/>
            <person name="Yoshida Y."/>
            <person name="Ohtoshi R."/>
            <person name="Malay A.D."/>
            <person name="Moran D.A.P."/>
            <person name="Tomita M."/>
            <person name="Numata K."/>
            <person name="Arakawa K."/>
        </authorList>
    </citation>
    <scope>NUCLEOTIDE SEQUENCE</scope>
</reference>
<sequence length="122" mass="14405">MRSCFSDGIGKKFNCVVDTRRSYLVQWFTVTRSSQRDIMFVPRRILLIHIFPPFWGTQQFQYYRCSSQCLPTRHDHSAISPRNQRNFPLSSPISNCVPKSIVVEVKPQLPRLRPRISNFQFL</sequence>
<organism evidence="1 2">
    <name type="scientific">Nephila pilipes</name>
    <name type="common">Giant wood spider</name>
    <name type="synonym">Nephila maculata</name>
    <dbReference type="NCBI Taxonomy" id="299642"/>
    <lineage>
        <taxon>Eukaryota</taxon>
        <taxon>Metazoa</taxon>
        <taxon>Ecdysozoa</taxon>
        <taxon>Arthropoda</taxon>
        <taxon>Chelicerata</taxon>
        <taxon>Arachnida</taxon>
        <taxon>Araneae</taxon>
        <taxon>Araneomorphae</taxon>
        <taxon>Entelegynae</taxon>
        <taxon>Araneoidea</taxon>
        <taxon>Nephilidae</taxon>
        <taxon>Nephila</taxon>
    </lineage>
</organism>
<dbReference type="AlphaFoldDB" id="A0A8X6MX42"/>
<comment type="caution">
    <text evidence="1">The sequence shown here is derived from an EMBL/GenBank/DDBJ whole genome shotgun (WGS) entry which is preliminary data.</text>
</comment>
<evidence type="ECO:0000313" key="1">
    <source>
        <dbReference type="EMBL" id="GFS82123.1"/>
    </source>
</evidence>
<keyword evidence="2" id="KW-1185">Reference proteome</keyword>
<proteinExistence type="predicted"/>